<dbReference type="Proteomes" id="UP000028782">
    <property type="component" value="Chromosome"/>
</dbReference>
<proteinExistence type="predicted"/>
<evidence type="ECO:0000313" key="2">
    <source>
        <dbReference type="Proteomes" id="UP000028782"/>
    </source>
</evidence>
<evidence type="ECO:0000313" key="1">
    <source>
        <dbReference type="EMBL" id="AIJ47776.1"/>
    </source>
</evidence>
<dbReference type="KEGG" id="ctes:O987_18335"/>
<sequence>MRRPILDRQHRPEVYMSFIDKTIFNIRSRLPAVKQEVDSRTVPDDDRIFHTPFQTDAQLQEESPEQMLRKKTNRLLLQAVLNKISAA</sequence>
<protein>
    <submittedName>
        <fullName evidence="1">Uncharacterized protein</fullName>
    </submittedName>
</protein>
<name>A0A076PSW5_COMTE</name>
<gene>
    <name evidence="1" type="ORF">O987_18335</name>
</gene>
<dbReference type="EMBL" id="CP006704">
    <property type="protein sequence ID" value="AIJ47776.1"/>
    <property type="molecule type" value="Genomic_DNA"/>
</dbReference>
<accession>A0A076PSW5</accession>
<organism evidence="1 2">
    <name type="scientific">Comamonas testosteroni TK102</name>
    <dbReference type="NCBI Taxonomy" id="1392005"/>
    <lineage>
        <taxon>Bacteria</taxon>
        <taxon>Pseudomonadati</taxon>
        <taxon>Pseudomonadota</taxon>
        <taxon>Betaproteobacteria</taxon>
        <taxon>Burkholderiales</taxon>
        <taxon>Comamonadaceae</taxon>
        <taxon>Comamonas</taxon>
    </lineage>
</organism>
<dbReference type="HOGENOM" id="CLU_2477996_0_0_4"/>
<reference evidence="1 2" key="1">
    <citation type="journal article" date="2014" name="Genome Announc.">
        <title>Complete Genome Sequence of Polychlorinated Biphenyl Degrader Comamonas testosteroni TK102 (NBRC 109938).</title>
        <authorList>
            <person name="Fukuda K."/>
            <person name="Hosoyama A."/>
            <person name="Tsuchikane K."/>
            <person name="Ohji S."/>
            <person name="Yamazoe A."/>
            <person name="Fujita N."/>
            <person name="Shintani M."/>
            <person name="Kimbara K."/>
        </authorList>
    </citation>
    <scope>NUCLEOTIDE SEQUENCE [LARGE SCALE GENOMIC DNA]</scope>
    <source>
        <strain evidence="1">TK102</strain>
    </source>
</reference>
<dbReference type="AlphaFoldDB" id="A0A076PSW5"/>